<dbReference type="RefSeq" id="WP_347721934.1">
    <property type="nucleotide sequence ID" value="NZ_CP104395.1"/>
</dbReference>
<dbReference type="Proteomes" id="UP001218034">
    <property type="component" value="Chromosome"/>
</dbReference>
<feature type="domain" description="HTH marR-type" evidence="1">
    <location>
        <begin position="21"/>
        <end position="75"/>
    </location>
</feature>
<evidence type="ECO:0000313" key="2">
    <source>
        <dbReference type="EMBL" id="WEL19062.1"/>
    </source>
</evidence>
<dbReference type="Pfam" id="PF13463">
    <property type="entry name" value="HTH_27"/>
    <property type="match status" value="1"/>
</dbReference>
<keyword evidence="3" id="KW-1185">Reference proteome</keyword>
<dbReference type="GeneID" id="98290072"/>
<dbReference type="SUPFAM" id="SSF46785">
    <property type="entry name" value="Winged helix' DNA-binding domain"/>
    <property type="match status" value="1"/>
</dbReference>
<sequence length="107" mass="12423">MKDHDLEKLFLNKKPVDLLIQLEKHDNRNYASALSTDADVTYSHTVKCLQRMERYGLVEFERKGRKKEIKLTDQGDQIAENLFDLMKAMTGDEETEDEDSVIEDSSL</sequence>
<proteinExistence type="predicted"/>
<organism evidence="2 3">
    <name type="scientific">Candidatus Nanohalococcus occultus</name>
    <dbReference type="NCBI Taxonomy" id="2978047"/>
    <lineage>
        <taxon>Archaea</taxon>
        <taxon>Candidatus Nanohalarchaeota</taxon>
        <taxon>Candidatus Nanohalarchaeota incertae sedis</taxon>
        <taxon>Candidatus Nanohalococcus</taxon>
    </lineage>
</organism>
<dbReference type="EMBL" id="CP104395">
    <property type="protein sequence ID" value="WEL19062.1"/>
    <property type="molecule type" value="Genomic_DNA"/>
</dbReference>
<dbReference type="Gene3D" id="1.10.10.10">
    <property type="entry name" value="Winged helix-like DNA-binding domain superfamily/Winged helix DNA-binding domain"/>
    <property type="match status" value="1"/>
</dbReference>
<evidence type="ECO:0000259" key="1">
    <source>
        <dbReference type="Pfam" id="PF13463"/>
    </source>
</evidence>
<name>A0ABY8CD10_9ARCH</name>
<dbReference type="InterPro" id="IPR036390">
    <property type="entry name" value="WH_DNA-bd_sf"/>
</dbReference>
<gene>
    <name evidence="2" type="ORF">SVXNc_0030</name>
</gene>
<reference evidence="2 3" key="1">
    <citation type="submission" date="2022-09" db="EMBL/GenBank/DDBJ databases">
        <title>Xylan utilization by haloarchaea-nanohaloarchaea associations.</title>
        <authorList>
            <person name="Yakimov M."/>
        </authorList>
    </citation>
    <scope>NUCLEOTIDE SEQUENCE [LARGE SCALE GENOMIC DNA]</scope>
    <source>
        <strain evidence="2 3">SVXNc</strain>
    </source>
</reference>
<protein>
    <submittedName>
        <fullName evidence="2">Transcriptional regulator, contains HTH domain</fullName>
    </submittedName>
</protein>
<dbReference type="InterPro" id="IPR000835">
    <property type="entry name" value="HTH_MarR-typ"/>
</dbReference>
<accession>A0ABY8CD10</accession>
<evidence type="ECO:0000313" key="3">
    <source>
        <dbReference type="Proteomes" id="UP001218034"/>
    </source>
</evidence>
<dbReference type="InterPro" id="IPR036388">
    <property type="entry name" value="WH-like_DNA-bd_sf"/>
</dbReference>